<keyword evidence="2" id="KW-1133">Transmembrane helix</keyword>
<dbReference type="EMBL" id="JAQQWN010000002">
    <property type="protein sequence ID" value="KAK8094376.1"/>
    <property type="molecule type" value="Genomic_DNA"/>
</dbReference>
<feature type="transmembrane region" description="Helical" evidence="2">
    <location>
        <begin position="473"/>
        <end position="494"/>
    </location>
</feature>
<dbReference type="PANTHER" id="PTHR31323">
    <property type="entry name" value="MECHANOSENSITIVE ION CHANNEL PROTEIN MSY2"/>
    <property type="match status" value="1"/>
</dbReference>
<dbReference type="InterPro" id="IPR018247">
    <property type="entry name" value="EF_Hand_1_Ca_BS"/>
</dbReference>
<reference evidence="4 5" key="1">
    <citation type="submission" date="2023-01" db="EMBL/GenBank/DDBJ databases">
        <title>Analysis of 21 Apiospora genomes using comparative genomics revels a genus with tremendous synthesis potential of carbohydrate active enzymes and secondary metabolites.</title>
        <authorList>
            <person name="Sorensen T."/>
        </authorList>
    </citation>
    <scope>NUCLEOTIDE SEQUENCE [LARGE SCALE GENOMIC DNA]</scope>
    <source>
        <strain evidence="4 5">CBS 114990</strain>
    </source>
</reference>
<feature type="transmembrane region" description="Helical" evidence="2">
    <location>
        <begin position="172"/>
        <end position="199"/>
    </location>
</feature>
<feature type="transmembrane region" description="Helical" evidence="2">
    <location>
        <begin position="249"/>
        <end position="274"/>
    </location>
</feature>
<organism evidence="4 5">
    <name type="scientific">Apiospora hydei</name>
    <dbReference type="NCBI Taxonomy" id="1337664"/>
    <lineage>
        <taxon>Eukaryota</taxon>
        <taxon>Fungi</taxon>
        <taxon>Dikarya</taxon>
        <taxon>Ascomycota</taxon>
        <taxon>Pezizomycotina</taxon>
        <taxon>Sordariomycetes</taxon>
        <taxon>Xylariomycetidae</taxon>
        <taxon>Amphisphaeriales</taxon>
        <taxon>Apiosporaceae</taxon>
        <taxon>Apiospora</taxon>
    </lineage>
</organism>
<feature type="compositionally biased region" description="Polar residues" evidence="1">
    <location>
        <begin position="867"/>
        <end position="900"/>
    </location>
</feature>
<feature type="domain" description="EF-hand" evidence="3">
    <location>
        <begin position="421"/>
        <end position="456"/>
    </location>
</feature>
<feature type="region of interest" description="Disordered" evidence="1">
    <location>
        <begin position="777"/>
        <end position="900"/>
    </location>
</feature>
<keyword evidence="5" id="KW-1185">Reference proteome</keyword>
<feature type="region of interest" description="Disordered" evidence="1">
    <location>
        <begin position="1"/>
        <end position="92"/>
    </location>
</feature>
<dbReference type="PROSITE" id="PS50222">
    <property type="entry name" value="EF_HAND_2"/>
    <property type="match status" value="1"/>
</dbReference>
<feature type="compositionally biased region" description="Basic and acidic residues" evidence="1">
    <location>
        <begin position="777"/>
        <end position="809"/>
    </location>
</feature>
<feature type="transmembrane region" description="Helical" evidence="2">
    <location>
        <begin position="211"/>
        <end position="229"/>
    </location>
</feature>
<feature type="transmembrane region" description="Helical" evidence="2">
    <location>
        <begin position="117"/>
        <end position="137"/>
    </location>
</feature>
<dbReference type="SUPFAM" id="SSF50182">
    <property type="entry name" value="Sm-like ribonucleoproteins"/>
    <property type="match status" value="1"/>
</dbReference>
<gene>
    <name evidence="4" type="ORF">PG997_001061</name>
</gene>
<protein>
    <submittedName>
        <fullName evidence="4">Mechanosensitive ion channel family protein</fullName>
    </submittedName>
</protein>
<dbReference type="GeneID" id="92038436"/>
<dbReference type="RefSeq" id="XP_066675149.1">
    <property type="nucleotide sequence ID" value="XM_066805376.1"/>
</dbReference>
<name>A0ABR1XCJ6_9PEZI</name>
<keyword evidence="2" id="KW-0812">Transmembrane</keyword>
<feature type="compositionally biased region" description="Polar residues" evidence="1">
    <location>
        <begin position="17"/>
        <end position="27"/>
    </location>
</feature>
<feature type="transmembrane region" description="Helical" evidence="2">
    <location>
        <begin position="506"/>
        <end position="532"/>
    </location>
</feature>
<comment type="caution">
    <text evidence="4">The sequence shown here is derived from an EMBL/GenBank/DDBJ whole genome shotgun (WGS) entry which is preliminary data.</text>
</comment>
<dbReference type="InterPro" id="IPR058650">
    <property type="entry name" value="Msy1/2-like"/>
</dbReference>
<sequence length="900" mass="98834">MSIRSPKSPPGRGFVQLGTSHSSQENMTGDEHGIPLAPVRSTASSTGARKPSQGLPNMEPAQPTTSNEKQSFFHRGRRRAQPAGPSRSDTLGSNDISVNAMGRIYNKIIGFSVVTRYLVYIVPVGIILAVPLVVIAVTDNLDTPVGQATRGKDGKEIVPGPPMWKLFLWIELAWLTLWGAKVVVHLMPPVFMFFCGVVSAGTRKYATVIRALEIPLSLFFWALASWLIFKNLIPGDFDPVGWVSTLKTILGALFVSTAVFLGEKTIVQLISITYHQRSFANRIKDSKREVFLLGLLYDASRTLFPMYCPEFAEEDYIINDSIEMMLGGKKGKRKHGAATPMRLIGNVGRIGDKVTSVFGNLASEITGRQVFNPNSAHSIVVEALEKARTSEAMAKRIWMSFVCEGKDALFVEDIVEVLGLNYQDEAEEAFAAIDGDGNGDISLDEMIRKVVEIGKERKAITNSMKDISQALAVFDNILLFVVLLIVVFIFLAFFQSSFITTLATAGTALLSLSFIFAVTTQEFLGSCIFLFVKHPYDVGDRVDITGPEKEQLVVERISLLYTIFYRIDKMQTVQVPNIVLNNLWIENVTRSKAMKEVIDVNVSFDTTFDDIELLRAEIEKFVRHPDNSRDFQPDFAVGIGGVGDCDKLNLKIAIKHKSNWHNEAVRATRRSKFICALTLALKRVPIYGPGGGGDALGAPENPTYSVAVSDAEAAEARKKSAKAKEEARLVPPQLERTFSNASKAGGIAGSPEMNAAQNLTNLNTALAAEDDWLAQREDTLSPRSPSMDRVRSNEIDDLRRSLTKRESQRSGRRKAGDTLPNHGYGGDAPGIQVTQPGFDEEAETGGNSPYAYQSSFATTYPPPPPGQSFSGSKPHSLQSPQPTSQFGAPRPQDNNPYQQR</sequence>
<evidence type="ECO:0000259" key="3">
    <source>
        <dbReference type="PROSITE" id="PS50222"/>
    </source>
</evidence>
<proteinExistence type="predicted"/>
<evidence type="ECO:0000313" key="5">
    <source>
        <dbReference type="Proteomes" id="UP001433268"/>
    </source>
</evidence>
<evidence type="ECO:0000256" key="2">
    <source>
        <dbReference type="SAM" id="Phobius"/>
    </source>
</evidence>
<keyword evidence="2" id="KW-0472">Membrane</keyword>
<dbReference type="PANTHER" id="PTHR31323:SF14">
    <property type="entry name" value="MECHANOSENSITIVE ION CHANNEL PROTEIN MSY2"/>
    <property type="match status" value="1"/>
</dbReference>
<dbReference type="InterPro" id="IPR002048">
    <property type="entry name" value="EF_hand_dom"/>
</dbReference>
<dbReference type="Proteomes" id="UP001433268">
    <property type="component" value="Unassembled WGS sequence"/>
</dbReference>
<dbReference type="Pfam" id="PF25886">
    <property type="entry name" value="Msy1"/>
    <property type="match status" value="1"/>
</dbReference>
<evidence type="ECO:0000256" key="1">
    <source>
        <dbReference type="SAM" id="MobiDB-lite"/>
    </source>
</evidence>
<accession>A0ABR1XCJ6</accession>
<evidence type="ECO:0000313" key="4">
    <source>
        <dbReference type="EMBL" id="KAK8094376.1"/>
    </source>
</evidence>
<dbReference type="InterPro" id="IPR010920">
    <property type="entry name" value="LSM_dom_sf"/>
</dbReference>
<feature type="compositionally biased region" description="Polar residues" evidence="1">
    <location>
        <begin position="845"/>
        <end position="858"/>
    </location>
</feature>
<dbReference type="PROSITE" id="PS00018">
    <property type="entry name" value="EF_HAND_1"/>
    <property type="match status" value="1"/>
</dbReference>